<sequence length="93" mass="10934">MRRRPREHRRLAPLPPTRRIETGPDGYDYEVRTVAASRAVKVYRCPGCDHEIRVATAHVVVLPIDVGDIEDRRHWHTACWANRANRRPTRKWS</sequence>
<gene>
    <name evidence="2" type="ORF">BKG61_13550</name>
</gene>
<dbReference type="Proteomes" id="UP000179636">
    <property type="component" value="Unassembled WGS sequence"/>
</dbReference>
<keyword evidence="3" id="KW-1185">Reference proteome</keyword>
<accession>A0A1Q9W4R3</accession>
<dbReference type="STRING" id="1908205.BKG60_23735"/>
<proteinExistence type="predicted"/>
<dbReference type="EMBL" id="MLHV01000010">
    <property type="protein sequence ID" value="OHU00141.1"/>
    <property type="molecule type" value="Genomic_DNA"/>
</dbReference>
<dbReference type="RefSeq" id="WP_070945163.1">
    <property type="nucleotide sequence ID" value="NZ_MLCL01000086.1"/>
</dbReference>
<evidence type="ECO:0000313" key="3">
    <source>
        <dbReference type="Proteomes" id="UP000179636"/>
    </source>
</evidence>
<protein>
    <recommendedName>
        <fullName evidence="4">ATP/GTP-binding protein</fullName>
    </recommendedName>
</protein>
<name>A0A1Q9W4R3_9MYCO</name>
<comment type="caution">
    <text evidence="2">The sequence shown here is derived from an EMBL/GenBank/DDBJ whole genome shotgun (WGS) entry which is preliminary data.</text>
</comment>
<evidence type="ECO:0000313" key="2">
    <source>
        <dbReference type="EMBL" id="OHU00141.1"/>
    </source>
</evidence>
<feature type="compositionally biased region" description="Basic residues" evidence="1">
    <location>
        <begin position="1"/>
        <end position="11"/>
    </location>
</feature>
<reference evidence="2 3" key="1">
    <citation type="submission" date="2016-10" db="EMBL/GenBank/DDBJ databases">
        <title>Evaluation of Human, Animal and Environmental Mycobacterium chelonae Isolates by Core Genome Phylogenomic Analysis, Targeted Gene Comparison, and Anti-microbial Susceptibility Patterns: A Tale of Mistaken Identities.</title>
        <authorList>
            <person name="Fogelson S.B."/>
            <person name="Camus A.C."/>
            <person name="Lorenz W."/>
            <person name="Vasireddy R."/>
            <person name="Vasireddy S."/>
            <person name="Smith T."/>
            <person name="Brown-Elliott B.A."/>
            <person name="Wallace R.J.Jr."/>
            <person name="Hasan N.A."/>
            <person name="Reischl U."/>
            <person name="Sanchez S."/>
        </authorList>
    </citation>
    <scope>NUCLEOTIDE SEQUENCE [LARGE SCALE GENOMIC DNA]</scope>
    <source>
        <strain evidence="2 3">24999</strain>
    </source>
</reference>
<dbReference type="AlphaFoldDB" id="A0A1Q9W4R3"/>
<organism evidence="2 3">
    <name type="scientific">Mycobacterium syngnathidarum</name>
    <dbReference type="NCBI Taxonomy" id="1908205"/>
    <lineage>
        <taxon>Bacteria</taxon>
        <taxon>Bacillati</taxon>
        <taxon>Actinomycetota</taxon>
        <taxon>Actinomycetes</taxon>
        <taxon>Mycobacteriales</taxon>
        <taxon>Mycobacteriaceae</taxon>
        <taxon>Mycobacterium</taxon>
    </lineage>
</organism>
<evidence type="ECO:0000256" key="1">
    <source>
        <dbReference type="SAM" id="MobiDB-lite"/>
    </source>
</evidence>
<accession>A0A1S1K1B6</accession>
<dbReference type="OrthoDB" id="3381577at2"/>
<feature type="region of interest" description="Disordered" evidence="1">
    <location>
        <begin position="1"/>
        <end position="25"/>
    </location>
</feature>
<evidence type="ECO:0008006" key="4">
    <source>
        <dbReference type="Google" id="ProtNLM"/>
    </source>
</evidence>